<comment type="caution">
    <text evidence="2">The sequence shown here is derived from an EMBL/GenBank/DDBJ whole genome shotgun (WGS) entry which is preliminary data.</text>
</comment>
<proteinExistence type="predicted"/>
<dbReference type="EMBL" id="QPEX01000010">
    <property type="protein sequence ID" value="RCS54547.1"/>
    <property type="molecule type" value="Genomic_DNA"/>
</dbReference>
<dbReference type="Proteomes" id="UP000253562">
    <property type="component" value="Unassembled WGS sequence"/>
</dbReference>
<keyword evidence="1" id="KW-0732">Signal</keyword>
<dbReference type="RefSeq" id="WP_114367612.1">
    <property type="nucleotide sequence ID" value="NZ_QPEX01000010.1"/>
</dbReference>
<gene>
    <name evidence="2" type="ORF">DTL42_05260</name>
</gene>
<evidence type="ECO:0000313" key="3">
    <source>
        <dbReference type="Proteomes" id="UP000253562"/>
    </source>
</evidence>
<protein>
    <recommendedName>
        <fullName evidence="4">Secreted protein</fullName>
    </recommendedName>
</protein>
<sequence>MPNLTRLTAWAILLAAPTFALADPDSKQEGSSLGSAWMNNSMLDGDAATQKIQQEVEKLRQELGAEFSLESKELGITFVRDEKEPAVSQQNSLSSADGPLTTVDSTEIDALLLTICQKTQAQARQLEQLAADAETRMDYPLADRLRTIAQQQWQAARMIRNPVNHTENTCNSCLSNDLGSCMQPQMSSFPQSPGPGIQGPGPGILFPFFGPTSLSPNYTPVSPPTTD</sequence>
<dbReference type="AlphaFoldDB" id="A0A368KY04"/>
<feature type="chain" id="PRO_5016719937" description="Secreted protein" evidence="1">
    <location>
        <begin position="23"/>
        <end position="227"/>
    </location>
</feature>
<dbReference type="OrthoDB" id="292612at2"/>
<reference evidence="2 3" key="1">
    <citation type="submission" date="2018-07" db="EMBL/GenBank/DDBJ databases">
        <title>Comparative genomes isolates from brazilian mangrove.</title>
        <authorList>
            <person name="De Araujo J.E."/>
            <person name="Taketani R.G."/>
            <person name="Silva M.C.P."/>
            <person name="Lourenco M.V."/>
            <person name="Oliveira V.M."/>
            <person name="Andreote F.D."/>
        </authorList>
    </citation>
    <scope>NUCLEOTIDE SEQUENCE [LARGE SCALE GENOMIC DNA]</scope>
    <source>
        <strain evidence="2 3">HEX PRIS-MGV</strain>
    </source>
</reference>
<feature type="signal peptide" evidence="1">
    <location>
        <begin position="1"/>
        <end position="22"/>
    </location>
</feature>
<accession>A0A368KY04</accession>
<evidence type="ECO:0000313" key="2">
    <source>
        <dbReference type="EMBL" id="RCS54547.1"/>
    </source>
</evidence>
<evidence type="ECO:0000256" key="1">
    <source>
        <dbReference type="SAM" id="SignalP"/>
    </source>
</evidence>
<evidence type="ECO:0008006" key="4">
    <source>
        <dbReference type="Google" id="ProtNLM"/>
    </source>
</evidence>
<name>A0A368KY04_9BACT</name>
<organism evidence="2 3">
    <name type="scientific">Bremerella cremea</name>
    <dbReference type="NCBI Taxonomy" id="1031537"/>
    <lineage>
        <taxon>Bacteria</taxon>
        <taxon>Pseudomonadati</taxon>
        <taxon>Planctomycetota</taxon>
        <taxon>Planctomycetia</taxon>
        <taxon>Pirellulales</taxon>
        <taxon>Pirellulaceae</taxon>
        <taxon>Bremerella</taxon>
    </lineage>
</organism>